<dbReference type="GO" id="GO:0006508">
    <property type="term" value="P:proteolysis"/>
    <property type="evidence" value="ECO:0007669"/>
    <property type="project" value="UniProtKB-KW"/>
</dbReference>
<keyword evidence="6" id="KW-1185">Reference proteome</keyword>
<comment type="caution">
    <text evidence="5">The sequence shown here is derived from an EMBL/GenBank/DDBJ whole genome shotgun (WGS) entry which is preliminary data.</text>
</comment>
<dbReference type="Proteomes" id="UP000604825">
    <property type="component" value="Unassembled WGS sequence"/>
</dbReference>
<dbReference type="PANTHER" id="PTHR42648">
    <property type="entry name" value="TRANSPOSASE, PUTATIVE-RELATED"/>
    <property type="match status" value="1"/>
</dbReference>
<keyword evidence="1" id="KW-0645">Protease</keyword>
<dbReference type="InterPro" id="IPR036397">
    <property type="entry name" value="RNaseH_sf"/>
</dbReference>
<evidence type="ECO:0000256" key="1">
    <source>
        <dbReference type="ARBA" id="ARBA00022670"/>
    </source>
</evidence>
<feature type="region of interest" description="Disordered" evidence="2">
    <location>
        <begin position="475"/>
        <end position="498"/>
    </location>
</feature>
<evidence type="ECO:0000313" key="5">
    <source>
        <dbReference type="EMBL" id="CAD6255778.1"/>
    </source>
</evidence>
<accession>A0A811Q9L0</accession>
<keyword evidence="1" id="KW-0378">Hydrolase</keyword>
<dbReference type="Pfam" id="PF14223">
    <property type="entry name" value="Retrotran_gag_2"/>
    <property type="match status" value="1"/>
</dbReference>
<reference evidence="5" key="1">
    <citation type="submission" date="2020-10" db="EMBL/GenBank/DDBJ databases">
        <authorList>
            <person name="Han B."/>
            <person name="Lu T."/>
            <person name="Zhao Q."/>
            <person name="Huang X."/>
            <person name="Zhao Y."/>
        </authorList>
    </citation>
    <scope>NUCLEOTIDE SEQUENCE</scope>
</reference>
<dbReference type="Gene3D" id="3.30.420.10">
    <property type="entry name" value="Ribonuclease H-like superfamily/Ribonuclease H"/>
    <property type="match status" value="1"/>
</dbReference>
<feature type="domain" description="Retrovirus-related Pol polyprotein from transposon TNT 1-94-like beta-barrel" evidence="4">
    <location>
        <begin position="222"/>
        <end position="303"/>
    </location>
</feature>
<dbReference type="GO" id="GO:0008233">
    <property type="term" value="F:peptidase activity"/>
    <property type="evidence" value="ECO:0007669"/>
    <property type="project" value="UniProtKB-KW"/>
</dbReference>
<protein>
    <submittedName>
        <fullName evidence="5">Uncharacterized protein</fullName>
    </submittedName>
</protein>
<gene>
    <name evidence="5" type="ORF">NCGR_LOCUS39315</name>
</gene>
<evidence type="ECO:0000259" key="3">
    <source>
        <dbReference type="Pfam" id="PF13976"/>
    </source>
</evidence>
<dbReference type="Pfam" id="PF13976">
    <property type="entry name" value="gag_pre-integrs"/>
    <property type="match status" value="1"/>
</dbReference>
<name>A0A811Q9L0_9POAL</name>
<dbReference type="Pfam" id="PF22936">
    <property type="entry name" value="Pol_BBD"/>
    <property type="match status" value="1"/>
</dbReference>
<dbReference type="GO" id="GO:0003676">
    <property type="term" value="F:nucleic acid binding"/>
    <property type="evidence" value="ECO:0007669"/>
    <property type="project" value="InterPro"/>
</dbReference>
<dbReference type="InterPro" id="IPR012337">
    <property type="entry name" value="RNaseH-like_sf"/>
</dbReference>
<dbReference type="AlphaFoldDB" id="A0A811Q9L0"/>
<dbReference type="EMBL" id="CAJGYO010000010">
    <property type="protein sequence ID" value="CAD6255778.1"/>
    <property type="molecule type" value="Genomic_DNA"/>
</dbReference>
<feature type="domain" description="GAG-pre-integrase" evidence="3">
    <location>
        <begin position="330"/>
        <end position="399"/>
    </location>
</feature>
<proteinExistence type="predicted"/>
<feature type="region of interest" description="Disordered" evidence="2">
    <location>
        <begin position="162"/>
        <end position="196"/>
    </location>
</feature>
<organism evidence="5 6">
    <name type="scientific">Miscanthus lutarioriparius</name>
    <dbReference type="NCBI Taxonomy" id="422564"/>
    <lineage>
        <taxon>Eukaryota</taxon>
        <taxon>Viridiplantae</taxon>
        <taxon>Streptophyta</taxon>
        <taxon>Embryophyta</taxon>
        <taxon>Tracheophyta</taxon>
        <taxon>Spermatophyta</taxon>
        <taxon>Magnoliopsida</taxon>
        <taxon>Liliopsida</taxon>
        <taxon>Poales</taxon>
        <taxon>Poaceae</taxon>
        <taxon>PACMAD clade</taxon>
        <taxon>Panicoideae</taxon>
        <taxon>Andropogonodae</taxon>
        <taxon>Andropogoneae</taxon>
        <taxon>Saccharinae</taxon>
        <taxon>Miscanthus</taxon>
    </lineage>
</organism>
<dbReference type="SUPFAM" id="SSF53098">
    <property type="entry name" value="Ribonuclease H-like"/>
    <property type="match status" value="1"/>
</dbReference>
<evidence type="ECO:0000259" key="4">
    <source>
        <dbReference type="Pfam" id="PF22936"/>
    </source>
</evidence>
<dbReference type="InterPro" id="IPR039537">
    <property type="entry name" value="Retrotran_Ty1/copia-like"/>
</dbReference>
<dbReference type="OrthoDB" id="674974at2759"/>
<dbReference type="PANTHER" id="PTHR42648:SF28">
    <property type="entry name" value="TRANSPOSON-ENCODED PROTEIN WITH RIBONUCLEASE H-LIKE AND RETROVIRUS ZINC FINGER-LIKE DOMAINS"/>
    <property type="match status" value="1"/>
</dbReference>
<dbReference type="InterPro" id="IPR025724">
    <property type="entry name" value="GAG-pre-integrase_dom"/>
</dbReference>
<evidence type="ECO:0000313" key="6">
    <source>
        <dbReference type="Proteomes" id="UP000604825"/>
    </source>
</evidence>
<evidence type="ECO:0000256" key="2">
    <source>
        <dbReference type="SAM" id="MobiDB-lite"/>
    </source>
</evidence>
<dbReference type="InterPro" id="IPR054722">
    <property type="entry name" value="PolX-like_BBD"/>
</dbReference>
<sequence length="650" mass="73446">MALMKFDLPLLDYKMRFALWQVKMRAILTQSSDLDEALDDFGGKGQKSWTAKEKRKDQLWLKLESICMSKDLTIKMHVKMKLFTHKLQEGGSVMNHLSIFKKIVADLVSMEVKYDDEDLALLLLCSLPTSFANFRDTILLSRDELTLAEVYEALQTREKMKGMVQSDVSSSKGEVLQNKEKRNSTYKPKNKSDGDGKASVISAVDNFDSGDVLVVFAGHDEWILDSACSFHICSNRDWVSSYKSMQSGDVVRMGDNNPREIVGIGSVQIKMHDGIIRTLKDVRHIPGMARNLVSLSTLDVEGYRHSGSGGVCKVSKGSLIHMIGDMNSTKLYVLRGSTLHGSVTAATVFNDELSKTNLWHMRLGHMSELGMAELIKRDLLDSCTVGKMKFYEHCVFGKHKRVKFNASVHTTKGTLDYVHVDLWGPSRKPSYGGACYMLTIIDDYSRKVWPYFLKNKDDTFAAFKELKVMIERQTEKKHSPPVLQPQNQSIADRRTKRSCGPRPRLIEECDIVHYAFSCAEQVENIHESATYTEVVVFGDREKWISAMQEEMQSLEKNGTWDVVKIRGSNLSKILRSKRVCLIDVGTSILNNNSISLVSHLGQIGQDLVELGIQLMVVVFLLLHEGIQGTMNSIDFYCSCKLHLTRRTIHS</sequence>